<keyword evidence="2" id="KW-1185">Reference proteome</keyword>
<dbReference type="Proteomes" id="UP000271098">
    <property type="component" value="Unassembled WGS sequence"/>
</dbReference>
<evidence type="ECO:0000313" key="3">
    <source>
        <dbReference type="WBParaSite" id="GPUH_0002384201-mRNA-1"/>
    </source>
</evidence>
<gene>
    <name evidence="1" type="ORF">GPUH_LOCUS23811</name>
</gene>
<evidence type="ECO:0000313" key="2">
    <source>
        <dbReference type="Proteomes" id="UP000271098"/>
    </source>
</evidence>
<evidence type="ECO:0000313" key="1">
    <source>
        <dbReference type="EMBL" id="VDN41991.1"/>
    </source>
</evidence>
<reference evidence="1 2" key="2">
    <citation type="submission" date="2018-11" db="EMBL/GenBank/DDBJ databases">
        <authorList>
            <consortium name="Pathogen Informatics"/>
        </authorList>
    </citation>
    <scope>NUCLEOTIDE SEQUENCE [LARGE SCALE GENOMIC DNA]</scope>
</reference>
<accession>A0A183ES71</accession>
<name>A0A183ES71_9BILA</name>
<proteinExistence type="predicted"/>
<dbReference type="EMBL" id="UYRT01099050">
    <property type="protein sequence ID" value="VDN41991.1"/>
    <property type="molecule type" value="Genomic_DNA"/>
</dbReference>
<organism evidence="3">
    <name type="scientific">Gongylonema pulchrum</name>
    <dbReference type="NCBI Taxonomy" id="637853"/>
    <lineage>
        <taxon>Eukaryota</taxon>
        <taxon>Metazoa</taxon>
        <taxon>Ecdysozoa</taxon>
        <taxon>Nematoda</taxon>
        <taxon>Chromadorea</taxon>
        <taxon>Rhabditida</taxon>
        <taxon>Spirurina</taxon>
        <taxon>Spiruromorpha</taxon>
        <taxon>Spiruroidea</taxon>
        <taxon>Gongylonematidae</taxon>
        <taxon>Gongylonema</taxon>
    </lineage>
</organism>
<dbReference type="WBParaSite" id="GPUH_0002384201-mRNA-1">
    <property type="protein sequence ID" value="GPUH_0002384201-mRNA-1"/>
    <property type="gene ID" value="GPUH_0002384201"/>
</dbReference>
<dbReference type="AlphaFoldDB" id="A0A183ES71"/>
<protein>
    <submittedName>
        <fullName evidence="1 3">Uncharacterized protein</fullName>
    </submittedName>
</protein>
<reference evidence="3" key="1">
    <citation type="submission" date="2016-06" db="UniProtKB">
        <authorList>
            <consortium name="WormBaseParasite"/>
        </authorList>
    </citation>
    <scope>IDENTIFICATION</scope>
</reference>
<sequence length="94" mass="10635">MEYNPPSFTFFSPLAVNVNQELDLTPYGEFKQKFEKKAQAPATCSGMVFISELMAFRVSDSTDVSSSEINDGNGVHKTSKKFIIKKEDNLHRLR</sequence>